<evidence type="ECO:0000256" key="4">
    <source>
        <dbReference type="ARBA" id="ARBA00035172"/>
    </source>
</evidence>
<evidence type="ECO:0000313" key="7">
    <source>
        <dbReference type="EMBL" id="OGG70633.1"/>
    </source>
</evidence>
<protein>
    <recommendedName>
        <fullName evidence="4 5">Large ribosomal subunit protein bL20</fullName>
    </recommendedName>
</protein>
<dbReference type="GO" id="GO:1990904">
    <property type="term" value="C:ribonucleoprotein complex"/>
    <property type="evidence" value="ECO:0007669"/>
    <property type="project" value="UniProtKB-KW"/>
</dbReference>
<dbReference type="GO" id="GO:0005840">
    <property type="term" value="C:ribosome"/>
    <property type="evidence" value="ECO:0007669"/>
    <property type="project" value="UniProtKB-KW"/>
</dbReference>
<dbReference type="GO" id="GO:0019843">
    <property type="term" value="F:rRNA binding"/>
    <property type="evidence" value="ECO:0007669"/>
    <property type="project" value="UniProtKB-UniRule"/>
</dbReference>
<evidence type="ECO:0000256" key="3">
    <source>
        <dbReference type="ARBA" id="ARBA00023274"/>
    </source>
</evidence>
<keyword evidence="3 5" id="KW-0687">Ribonucleoprotein</keyword>
<dbReference type="HAMAP" id="MF_00382">
    <property type="entry name" value="Ribosomal_bL20"/>
    <property type="match status" value="1"/>
</dbReference>
<dbReference type="GO" id="GO:0006412">
    <property type="term" value="P:translation"/>
    <property type="evidence" value="ECO:0007669"/>
    <property type="project" value="InterPro"/>
</dbReference>
<dbReference type="GO" id="GO:0000027">
    <property type="term" value="P:ribosomal large subunit assembly"/>
    <property type="evidence" value="ECO:0007669"/>
    <property type="project" value="UniProtKB-UniRule"/>
</dbReference>
<dbReference type="GO" id="GO:0003735">
    <property type="term" value="F:structural constituent of ribosome"/>
    <property type="evidence" value="ECO:0007669"/>
    <property type="project" value="InterPro"/>
</dbReference>
<dbReference type="CDD" id="cd07026">
    <property type="entry name" value="Ribosomal_L20"/>
    <property type="match status" value="1"/>
</dbReference>
<evidence type="ECO:0000256" key="1">
    <source>
        <dbReference type="ARBA" id="ARBA00007698"/>
    </source>
</evidence>
<dbReference type="InterPro" id="IPR035566">
    <property type="entry name" value="Ribosomal_protein_bL20_C"/>
</dbReference>
<dbReference type="FunFam" id="1.10.1900.20:FF:000001">
    <property type="entry name" value="50S ribosomal protein L20"/>
    <property type="match status" value="1"/>
</dbReference>
<organism evidence="7 8">
    <name type="scientific">Candidatus Kaiserbacteria bacterium RIFCSPHIGHO2_02_FULL_55_25</name>
    <dbReference type="NCBI Taxonomy" id="1798498"/>
    <lineage>
        <taxon>Bacteria</taxon>
        <taxon>Candidatus Kaiseribacteriota</taxon>
    </lineage>
</organism>
<dbReference type="PANTHER" id="PTHR10986">
    <property type="entry name" value="39S RIBOSOMAL PROTEIN L20"/>
    <property type="match status" value="1"/>
</dbReference>
<comment type="caution">
    <text evidence="7">The sequence shown here is derived from an EMBL/GenBank/DDBJ whole genome shotgun (WGS) entry which is preliminary data.</text>
</comment>
<dbReference type="Gene3D" id="6.10.160.10">
    <property type="match status" value="1"/>
</dbReference>
<comment type="function">
    <text evidence="5 6">Binds directly to 23S ribosomal RNA and is necessary for the in vitro assembly process of the 50S ribosomal subunit. It is not involved in the protein synthesizing functions of that subunit.</text>
</comment>
<gene>
    <name evidence="5" type="primary">rplT</name>
    <name evidence="7" type="ORF">A3C20_01300</name>
</gene>
<sequence>MSRVKRGTMKNKRRKNILAQTKGYRFDHKSKERVAKVAIKHAGVHAFRHRRTKKREFRNLFTLRINAASRETGVSYSKFMGALKKANIALDRKSLAALAKDHPQVFARVAEQVK</sequence>
<proteinExistence type="inferred from homology"/>
<dbReference type="Gene3D" id="1.10.1900.20">
    <property type="entry name" value="Ribosomal protein L20"/>
    <property type="match status" value="1"/>
</dbReference>
<evidence type="ECO:0000313" key="8">
    <source>
        <dbReference type="Proteomes" id="UP000176914"/>
    </source>
</evidence>
<dbReference type="PRINTS" id="PR00062">
    <property type="entry name" value="RIBOSOMALL20"/>
</dbReference>
<reference evidence="7 8" key="1">
    <citation type="journal article" date="2016" name="Nat. Commun.">
        <title>Thousands of microbial genomes shed light on interconnected biogeochemical processes in an aquifer system.</title>
        <authorList>
            <person name="Anantharaman K."/>
            <person name="Brown C.T."/>
            <person name="Hug L.A."/>
            <person name="Sharon I."/>
            <person name="Castelle C.J."/>
            <person name="Probst A.J."/>
            <person name="Thomas B.C."/>
            <person name="Singh A."/>
            <person name="Wilkins M.J."/>
            <person name="Karaoz U."/>
            <person name="Brodie E.L."/>
            <person name="Williams K.H."/>
            <person name="Hubbard S.S."/>
            <person name="Banfield J.F."/>
        </authorList>
    </citation>
    <scope>NUCLEOTIDE SEQUENCE [LARGE SCALE GENOMIC DNA]</scope>
</reference>
<dbReference type="EMBL" id="MFLL01000002">
    <property type="protein sequence ID" value="OGG70633.1"/>
    <property type="molecule type" value="Genomic_DNA"/>
</dbReference>
<accession>A0A1F6EAC7</accession>
<keyword evidence="5 6" id="KW-0699">rRNA-binding</keyword>
<dbReference type="NCBIfam" id="TIGR01032">
    <property type="entry name" value="rplT_bact"/>
    <property type="match status" value="1"/>
</dbReference>
<dbReference type="Proteomes" id="UP000176914">
    <property type="component" value="Unassembled WGS sequence"/>
</dbReference>
<dbReference type="SUPFAM" id="SSF74731">
    <property type="entry name" value="Ribosomal protein L20"/>
    <property type="match status" value="1"/>
</dbReference>
<evidence type="ECO:0000256" key="2">
    <source>
        <dbReference type="ARBA" id="ARBA00022980"/>
    </source>
</evidence>
<keyword evidence="2 5" id="KW-0689">Ribosomal protein</keyword>
<dbReference type="AlphaFoldDB" id="A0A1F6EAC7"/>
<name>A0A1F6EAC7_9BACT</name>
<keyword evidence="5 6" id="KW-0694">RNA-binding</keyword>
<evidence type="ECO:0000256" key="5">
    <source>
        <dbReference type="HAMAP-Rule" id="MF_00382"/>
    </source>
</evidence>
<dbReference type="Pfam" id="PF00453">
    <property type="entry name" value="Ribosomal_L20"/>
    <property type="match status" value="1"/>
</dbReference>
<comment type="similarity">
    <text evidence="1 5 6">Belongs to the bacterial ribosomal protein bL20 family.</text>
</comment>
<dbReference type="InterPro" id="IPR005813">
    <property type="entry name" value="Ribosomal_bL20"/>
</dbReference>
<evidence type="ECO:0000256" key="6">
    <source>
        <dbReference type="RuleBase" id="RU000560"/>
    </source>
</evidence>